<dbReference type="EC" id="2.6.1.9" evidence="6"/>
<protein>
    <recommendedName>
        <fullName evidence="6">Histidinol-phosphate aminotransferase</fullName>
        <ecNumber evidence="6">2.6.1.9</ecNumber>
    </recommendedName>
    <alternativeName>
        <fullName evidence="6">Imidazole acetol-phosphate transaminase</fullName>
    </alternativeName>
</protein>
<dbReference type="EMBL" id="CP047591">
    <property type="protein sequence ID" value="QHI72130.1"/>
    <property type="molecule type" value="Genomic_DNA"/>
</dbReference>
<dbReference type="GO" id="GO:0004400">
    <property type="term" value="F:histidinol-phosphate transaminase activity"/>
    <property type="evidence" value="ECO:0007669"/>
    <property type="project" value="UniProtKB-UniRule"/>
</dbReference>
<dbReference type="Gene3D" id="3.40.640.10">
    <property type="entry name" value="Type I PLP-dependent aspartate aminotransferase-like (Major domain)"/>
    <property type="match status" value="1"/>
</dbReference>
<evidence type="ECO:0000313" key="9">
    <source>
        <dbReference type="Proteomes" id="UP000463883"/>
    </source>
</evidence>
<dbReference type="InterPro" id="IPR015424">
    <property type="entry name" value="PyrdxlP-dep_Trfase"/>
</dbReference>
<comment type="pathway">
    <text evidence="6">Amino-acid biosynthesis; L-histidine biosynthesis; L-histidine from 5-phospho-alpha-D-ribose 1-diphosphate: step 7/9.</text>
</comment>
<dbReference type="Gene3D" id="3.90.1150.10">
    <property type="entry name" value="Aspartate Aminotransferase, domain 1"/>
    <property type="match status" value="1"/>
</dbReference>
<dbReference type="KEGG" id="amic:Ami3637_06685"/>
<accession>A0A6P1MBW5</accession>
<reference evidence="8 9" key="1">
    <citation type="submission" date="2020-01" db="EMBL/GenBank/DDBJ databases">
        <title>Genomic analysis of Aminipila sp. CBA3637.</title>
        <authorList>
            <person name="Kim Y.B."/>
            <person name="Roh S.W."/>
        </authorList>
    </citation>
    <scope>NUCLEOTIDE SEQUENCE [LARGE SCALE GENOMIC DNA]</scope>
    <source>
        <strain evidence="8 9">CBA3637</strain>
    </source>
</reference>
<dbReference type="GO" id="GO:0030170">
    <property type="term" value="F:pyridoxal phosphate binding"/>
    <property type="evidence" value="ECO:0007669"/>
    <property type="project" value="InterPro"/>
</dbReference>
<feature type="domain" description="Aminotransferase class I/classII large" evidence="7">
    <location>
        <begin position="25"/>
        <end position="345"/>
    </location>
</feature>
<evidence type="ECO:0000256" key="1">
    <source>
        <dbReference type="ARBA" id="ARBA00001933"/>
    </source>
</evidence>
<evidence type="ECO:0000256" key="5">
    <source>
        <dbReference type="ARBA" id="ARBA00022898"/>
    </source>
</evidence>
<dbReference type="InterPro" id="IPR005861">
    <property type="entry name" value="HisP_aminotrans"/>
</dbReference>
<name>A0A6P1MBW5_9FIRM</name>
<comment type="catalytic activity">
    <reaction evidence="6">
        <text>L-histidinol phosphate + 2-oxoglutarate = 3-(imidazol-4-yl)-2-oxopropyl phosphate + L-glutamate</text>
        <dbReference type="Rhea" id="RHEA:23744"/>
        <dbReference type="ChEBI" id="CHEBI:16810"/>
        <dbReference type="ChEBI" id="CHEBI:29985"/>
        <dbReference type="ChEBI" id="CHEBI:57766"/>
        <dbReference type="ChEBI" id="CHEBI:57980"/>
        <dbReference type="EC" id="2.6.1.9"/>
    </reaction>
</comment>
<keyword evidence="4 6" id="KW-0808">Transferase</keyword>
<keyword evidence="3 6" id="KW-0032">Aminotransferase</keyword>
<dbReference type="Proteomes" id="UP000463883">
    <property type="component" value="Chromosome"/>
</dbReference>
<comment type="cofactor">
    <cofactor evidence="1 6">
        <name>pyridoxal 5'-phosphate</name>
        <dbReference type="ChEBI" id="CHEBI:597326"/>
    </cofactor>
</comment>
<dbReference type="InterPro" id="IPR015421">
    <property type="entry name" value="PyrdxlP-dep_Trfase_major"/>
</dbReference>
<evidence type="ECO:0000313" key="8">
    <source>
        <dbReference type="EMBL" id="QHI72130.1"/>
    </source>
</evidence>
<feature type="modified residue" description="N6-(pyridoxal phosphate)lysine" evidence="6">
    <location>
        <position position="210"/>
    </location>
</feature>
<gene>
    <name evidence="6" type="primary">hisC</name>
    <name evidence="8" type="ORF">Ami3637_06685</name>
</gene>
<keyword evidence="5 6" id="KW-0663">Pyridoxal phosphate</keyword>
<dbReference type="RefSeq" id="WP_162361900.1">
    <property type="nucleotide sequence ID" value="NZ_CP047591.1"/>
</dbReference>
<dbReference type="PANTHER" id="PTHR43643">
    <property type="entry name" value="HISTIDINOL-PHOSPHATE AMINOTRANSFERASE 2"/>
    <property type="match status" value="1"/>
</dbReference>
<dbReference type="GO" id="GO:0000105">
    <property type="term" value="P:L-histidine biosynthetic process"/>
    <property type="evidence" value="ECO:0007669"/>
    <property type="project" value="UniProtKB-UniRule"/>
</dbReference>
<dbReference type="InterPro" id="IPR004839">
    <property type="entry name" value="Aminotransferase_I/II_large"/>
</dbReference>
<keyword evidence="6" id="KW-0368">Histidine biosynthesis</keyword>
<dbReference type="HAMAP" id="MF_01023">
    <property type="entry name" value="HisC_aminotrans_2"/>
    <property type="match status" value="1"/>
</dbReference>
<dbReference type="CDD" id="cd00609">
    <property type="entry name" value="AAT_like"/>
    <property type="match status" value="1"/>
</dbReference>
<keyword evidence="6" id="KW-0028">Amino-acid biosynthesis</keyword>
<dbReference type="Pfam" id="PF00155">
    <property type="entry name" value="Aminotran_1_2"/>
    <property type="match status" value="1"/>
</dbReference>
<evidence type="ECO:0000256" key="6">
    <source>
        <dbReference type="HAMAP-Rule" id="MF_01023"/>
    </source>
</evidence>
<keyword evidence="9" id="KW-1185">Reference proteome</keyword>
<dbReference type="AlphaFoldDB" id="A0A6P1MBW5"/>
<organism evidence="8 9">
    <name type="scientific">Aminipila terrae</name>
    <dbReference type="NCBI Taxonomy" id="2697030"/>
    <lineage>
        <taxon>Bacteria</taxon>
        <taxon>Bacillati</taxon>
        <taxon>Bacillota</taxon>
        <taxon>Clostridia</taxon>
        <taxon>Peptostreptococcales</taxon>
        <taxon>Anaerovoracaceae</taxon>
        <taxon>Aminipila</taxon>
    </lineage>
</organism>
<dbReference type="NCBIfam" id="TIGR01141">
    <property type="entry name" value="hisC"/>
    <property type="match status" value="1"/>
</dbReference>
<comment type="similarity">
    <text evidence="6">Belongs to the class-II pyridoxal-phosphate-dependent aminotransferase family. Histidinol-phosphate aminotransferase subfamily.</text>
</comment>
<dbReference type="UniPathway" id="UPA00031">
    <property type="reaction ID" value="UER00012"/>
</dbReference>
<sequence>MSRFISKKYENLEPHTTEEHIHQKKTIRLNTNESPYPASSFVYRSIDQFEIDNLRLYSDPEAGKLIKSISENFGVNENQIAVGNGSDEILAFAFMAFQNENKKFYFPEVSYESYSVYSDVFGINKKEIPLAPDLKINPEDYFNLDGTIVIANPNTPTGLALTACEIEEILRTNRNNLVIIDEAYVDFGGESCVPLVEKFDNLLVIQTFSKSRNLAGARVGFAIANDEIIADLNRIKFSFNPYNISRLSIIAGTAAMKDKDYFKKCINEIKRTRERFSKEMQSLGFTVLESKANFVFVRNDSIQGEDYGKALQDKNIWVKHYPDSLIKDYVRITIGTAEQMDIFIKTTKDILGIEEPSEN</sequence>
<proteinExistence type="inferred from homology"/>
<dbReference type="PANTHER" id="PTHR43643:SF3">
    <property type="entry name" value="HISTIDINOL-PHOSPHATE AMINOTRANSFERASE"/>
    <property type="match status" value="1"/>
</dbReference>
<comment type="subunit">
    <text evidence="2 6">Homodimer.</text>
</comment>
<evidence type="ECO:0000256" key="4">
    <source>
        <dbReference type="ARBA" id="ARBA00022679"/>
    </source>
</evidence>
<evidence type="ECO:0000259" key="7">
    <source>
        <dbReference type="Pfam" id="PF00155"/>
    </source>
</evidence>
<dbReference type="InterPro" id="IPR015422">
    <property type="entry name" value="PyrdxlP-dep_Trfase_small"/>
</dbReference>
<evidence type="ECO:0000256" key="2">
    <source>
        <dbReference type="ARBA" id="ARBA00011738"/>
    </source>
</evidence>
<dbReference type="InterPro" id="IPR050106">
    <property type="entry name" value="HistidinolP_aminotransfase"/>
</dbReference>
<evidence type="ECO:0000256" key="3">
    <source>
        <dbReference type="ARBA" id="ARBA00022576"/>
    </source>
</evidence>
<dbReference type="SUPFAM" id="SSF53383">
    <property type="entry name" value="PLP-dependent transferases"/>
    <property type="match status" value="1"/>
</dbReference>